<dbReference type="InterPro" id="IPR000917">
    <property type="entry name" value="Sulfatase_N"/>
</dbReference>
<dbReference type="Gene3D" id="3.30.1120.10">
    <property type="match status" value="1"/>
</dbReference>
<dbReference type="GO" id="GO:0046872">
    <property type="term" value="F:metal ion binding"/>
    <property type="evidence" value="ECO:0007669"/>
    <property type="project" value="UniProtKB-KW"/>
</dbReference>
<organism evidence="7 8">
    <name type="scientific">Thalassoglobus polymorphus</name>
    <dbReference type="NCBI Taxonomy" id="2527994"/>
    <lineage>
        <taxon>Bacteria</taxon>
        <taxon>Pseudomonadati</taxon>
        <taxon>Planctomycetota</taxon>
        <taxon>Planctomycetia</taxon>
        <taxon>Planctomycetales</taxon>
        <taxon>Planctomycetaceae</taxon>
        <taxon>Thalassoglobus</taxon>
    </lineage>
</organism>
<name>A0A517QJ10_9PLAN</name>
<feature type="signal peptide" evidence="5">
    <location>
        <begin position="1"/>
        <end position="29"/>
    </location>
</feature>
<dbReference type="PANTHER" id="PTHR42693">
    <property type="entry name" value="ARYLSULFATASE FAMILY MEMBER"/>
    <property type="match status" value="1"/>
</dbReference>
<comment type="similarity">
    <text evidence="1">Belongs to the sulfatase family.</text>
</comment>
<evidence type="ECO:0000313" key="7">
    <source>
        <dbReference type="EMBL" id="QDT31641.1"/>
    </source>
</evidence>
<dbReference type="InterPro" id="IPR024607">
    <property type="entry name" value="Sulfatase_CS"/>
</dbReference>
<protein>
    <submittedName>
        <fullName evidence="7">Arylsulfatase</fullName>
        <ecNumber evidence="7">3.1.6.1</ecNumber>
    </submittedName>
</protein>
<accession>A0A517QJ10</accession>
<evidence type="ECO:0000256" key="4">
    <source>
        <dbReference type="ARBA" id="ARBA00022837"/>
    </source>
</evidence>
<dbReference type="GO" id="GO:0004065">
    <property type="term" value="F:arylsulfatase activity"/>
    <property type="evidence" value="ECO:0007669"/>
    <property type="project" value="UniProtKB-EC"/>
</dbReference>
<dbReference type="Proteomes" id="UP000315724">
    <property type="component" value="Chromosome"/>
</dbReference>
<dbReference type="InterPro" id="IPR017850">
    <property type="entry name" value="Alkaline_phosphatase_core_sf"/>
</dbReference>
<evidence type="ECO:0000256" key="1">
    <source>
        <dbReference type="ARBA" id="ARBA00008779"/>
    </source>
</evidence>
<feature type="domain" description="Sulfatase N-terminal" evidence="6">
    <location>
        <begin position="32"/>
        <end position="347"/>
    </location>
</feature>
<dbReference type="KEGG" id="tpol:Mal48_08760"/>
<dbReference type="Pfam" id="PF00884">
    <property type="entry name" value="Sulfatase"/>
    <property type="match status" value="1"/>
</dbReference>
<dbReference type="AlphaFoldDB" id="A0A517QJ10"/>
<keyword evidence="3 7" id="KW-0378">Hydrolase</keyword>
<dbReference type="EC" id="3.1.6.1" evidence="7"/>
<keyword evidence="4" id="KW-0106">Calcium</keyword>
<feature type="chain" id="PRO_5021800033" evidence="5">
    <location>
        <begin position="30"/>
        <end position="452"/>
    </location>
</feature>
<keyword evidence="5" id="KW-0732">Signal</keyword>
<dbReference type="Gene3D" id="3.40.720.10">
    <property type="entry name" value="Alkaline Phosphatase, subunit A"/>
    <property type="match status" value="1"/>
</dbReference>
<evidence type="ECO:0000256" key="2">
    <source>
        <dbReference type="ARBA" id="ARBA00022723"/>
    </source>
</evidence>
<evidence type="ECO:0000313" key="8">
    <source>
        <dbReference type="Proteomes" id="UP000315724"/>
    </source>
</evidence>
<reference evidence="7 8" key="1">
    <citation type="submission" date="2019-02" db="EMBL/GenBank/DDBJ databases">
        <title>Deep-cultivation of Planctomycetes and their phenomic and genomic characterization uncovers novel biology.</title>
        <authorList>
            <person name="Wiegand S."/>
            <person name="Jogler M."/>
            <person name="Boedeker C."/>
            <person name="Pinto D."/>
            <person name="Vollmers J."/>
            <person name="Rivas-Marin E."/>
            <person name="Kohn T."/>
            <person name="Peeters S.H."/>
            <person name="Heuer A."/>
            <person name="Rast P."/>
            <person name="Oberbeckmann S."/>
            <person name="Bunk B."/>
            <person name="Jeske O."/>
            <person name="Meyerdierks A."/>
            <person name="Storesund J.E."/>
            <person name="Kallscheuer N."/>
            <person name="Luecker S."/>
            <person name="Lage O.M."/>
            <person name="Pohl T."/>
            <person name="Merkel B.J."/>
            <person name="Hornburger P."/>
            <person name="Mueller R.-W."/>
            <person name="Bruemmer F."/>
            <person name="Labrenz M."/>
            <person name="Spormann A.M."/>
            <person name="Op den Camp H."/>
            <person name="Overmann J."/>
            <person name="Amann R."/>
            <person name="Jetten M.S.M."/>
            <person name="Mascher T."/>
            <person name="Medema M.H."/>
            <person name="Devos D.P."/>
            <person name="Kaster A.-K."/>
            <person name="Ovreas L."/>
            <person name="Rohde M."/>
            <person name="Galperin M.Y."/>
            <person name="Jogler C."/>
        </authorList>
    </citation>
    <scope>NUCLEOTIDE SEQUENCE [LARGE SCALE GENOMIC DNA]</scope>
    <source>
        <strain evidence="7 8">Mal48</strain>
    </source>
</reference>
<evidence type="ECO:0000259" key="6">
    <source>
        <dbReference type="Pfam" id="PF00884"/>
    </source>
</evidence>
<dbReference type="PANTHER" id="PTHR42693:SF53">
    <property type="entry name" value="ENDO-4-O-SULFATASE"/>
    <property type="match status" value="1"/>
</dbReference>
<dbReference type="EMBL" id="CP036267">
    <property type="protein sequence ID" value="QDT31641.1"/>
    <property type="molecule type" value="Genomic_DNA"/>
</dbReference>
<sequence length="452" mass="50981" precursor="true">MKMKSKMTLRILTLAFLASLLSMFSVARAEQPNVLLIYTDDQGSLDANCYGSKDLTTPTQDHLAATGIRFTQMYSPSAICSASRAGLLTGRFPARAGVPGNVSSAHGHAGMPASEVTIAEMMKSAGYRTGHVGKWHLGYNDQTMPNAQGFDSSFGHMGGCIDNYSHFFYWNGPNRHDLWRNGTEIWEDGKFFPDLMVDECKKFISEKSESPFFLYWAINVPHYPMQGTEKWREHYKHLESPRRMYAEFVSTMDEKVGEVLDFLKENQLRENTIVIFQSDHGHSTEERAFFGGGNSGPYRGAKGCLFEGGLRVPSFISWPGKLPQGEVREQMVMGCDWYPTIADLCGIEQPQHHLDGHSIKFVLLKNEKSPHEELFWQLGAGKKPQLAIRSGNWKLLINPQDRSKKGELGPQDRVFLCNLDHDPGEMKNVASDHPEIVQKLTARIEAIRKDWQ</sequence>
<dbReference type="InterPro" id="IPR050738">
    <property type="entry name" value="Sulfatase"/>
</dbReference>
<keyword evidence="8" id="KW-1185">Reference proteome</keyword>
<evidence type="ECO:0000256" key="3">
    <source>
        <dbReference type="ARBA" id="ARBA00022801"/>
    </source>
</evidence>
<dbReference type="SUPFAM" id="SSF53649">
    <property type="entry name" value="Alkaline phosphatase-like"/>
    <property type="match status" value="1"/>
</dbReference>
<keyword evidence="2" id="KW-0479">Metal-binding</keyword>
<dbReference type="PROSITE" id="PS00149">
    <property type="entry name" value="SULFATASE_2"/>
    <property type="match status" value="1"/>
</dbReference>
<gene>
    <name evidence="7" type="primary">atsA_6</name>
    <name evidence="7" type="ORF">Mal48_08760</name>
</gene>
<evidence type="ECO:0000256" key="5">
    <source>
        <dbReference type="SAM" id="SignalP"/>
    </source>
</evidence>
<proteinExistence type="inferred from homology"/>